<keyword evidence="1" id="KW-0732">Signal</keyword>
<organism evidence="2 3">
    <name type="scientific">Lates japonicus</name>
    <name type="common">Japanese lates</name>
    <dbReference type="NCBI Taxonomy" id="270547"/>
    <lineage>
        <taxon>Eukaryota</taxon>
        <taxon>Metazoa</taxon>
        <taxon>Chordata</taxon>
        <taxon>Craniata</taxon>
        <taxon>Vertebrata</taxon>
        <taxon>Euteleostomi</taxon>
        <taxon>Actinopterygii</taxon>
        <taxon>Neopterygii</taxon>
        <taxon>Teleostei</taxon>
        <taxon>Neoteleostei</taxon>
        <taxon>Acanthomorphata</taxon>
        <taxon>Carangaria</taxon>
        <taxon>Carangaria incertae sedis</taxon>
        <taxon>Centropomidae</taxon>
        <taxon>Lates</taxon>
    </lineage>
</organism>
<keyword evidence="3" id="KW-1185">Reference proteome</keyword>
<dbReference type="Proteomes" id="UP001279410">
    <property type="component" value="Unassembled WGS sequence"/>
</dbReference>
<dbReference type="AlphaFoldDB" id="A0AAD3MZP5"/>
<sequence length="52" mass="5424">MVSTAAAGGFVLVLLSVPDLDLQVQVTRSDPRTARAELKCLSSCPDGTASYI</sequence>
<accession>A0AAD3MZP5</accession>
<name>A0AAD3MZP5_LATJO</name>
<gene>
    <name evidence="2" type="ORF">AKAME5_003001100</name>
</gene>
<feature type="signal peptide" evidence="1">
    <location>
        <begin position="1"/>
        <end position="29"/>
    </location>
</feature>
<evidence type="ECO:0000313" key="2">
    <source>
        <dbReference type="EMBL" id="GLD62921.1"/>
    </source>
</evidence>
<dbReference type="EMBL" id="BRZM01008778">
    <property type="protein sequence ID" value="GLD62921.1"/>
    <property type="molecule type" value="Genomic_DNA"/>
</dbReference>
<protein>
    <submittedName>
        <fullName evidence="2">Carcinoembryonic antigen-related cell adhesion molecule 5-like protein</fullName>
    </submittedName>
</protein>
<feature type="non-terminal residue" evidence="2">
    <location>
        <position position="1"/>
    </location>
</feature>
<proteinExistence type="predicted"/>
<evidence type="ECO:0000313" key="3">
    <source>
        <dbReference type="Proteomes" id="UP001279410"/>
    </source>
</evidence>
<feature type="chain" id="PRO_5042281139" evidence="1">
    <location>
        <begin position="30"/>
        <end position="52"/>
    </location>
</feature>
<evidence type="ECO:0000256" key="1">
    <source>
        <dbReference type="SAM" id="SignalP"/>
    </source>
</evidence>
<comment type="caution">
    <text evidence="2">The sequence shown here is derived from an EMBL/GenBank/DDBJ whole genome shotgun (WGS) entry which is preliminary data.</text>
</comment>
<reference evidence="2" key="1">
    <citation type="submission" date="2022-08" db="EMBL/GenBank/DDBJ databases">
        <title>Genome sequencing of akame (Lates japonicus).</title>
        <authorList>
            <person name="Hashiguchi Y."/>
            <person name="Takahashi H."/>
        </authorList>
    </citation>
    <scope>NUCLEOTIDE SEQUENCE</scope>
    <source>
        <strain evidence="2">Kochi</strain>
    </source>
</reference>